<dbReference type="InterPro" id="IPR009061">
    <property type="entry name" value="DNA-bd_dom_put_sf"/>
</dbReference>
<dbReference type="EMBL" id="JBHRZG010000015">
    <property type="protein sequence ID" value="MFC3833852.1"/>
    <property type="molecule type" value="Genomic_DNA"/>
</dbReference>
<dbReference type="Pfam" id="PF12728">
    <property type="entry name" value="HTH_17"/>
    <property type="match status" value="1"/>
</dbReference>
<protein>
    <submittedName>
        <fullName evidence="2">Helix-turn-helix domain-containing protein</fullName>
    </submittedName>
</protein>
<evidence type="ECO:0000313" key="3">
    <source>
        <dbReference type="Proteomes" id="UP001595803"/>
    </source>
</evidence>
<feature type="domain" description="Helix-turn-helix" evidence="1">
    <location>
        <begin position="11"/>
        <end position="62"/>
    </location>
</feature>
<dbReference type="Proteomes" id="UP001595803">
    <property type="component" value="Unassembled WGS sequence"/>
</dbReference>
<proteinExistence type="predicted"/>
<dbReference type="InterPro" id="IPR041657">
    <property type="entry name" value="HTH_17"/>
</dbReference>
<sequence>MSPPPPGVPSLLKVGQVARALNLSERQIKGWIERGTLAYVQPTGRCGGRLVPASALAVLIDRHGLPVDWSKVL</sequence>
<accession>A0ABV7Z8X8</accession>
<reference evidence="3" key="1">
    <citation type="journal article" date="2019" name="Int. J. Syst. Evol. Microbiol.">
        <title>The Global Catalogue of Microorganisms (GCM) 10K type strain sequencing project: providing services to taxonomists for standard genome sequencing and annotation.</title>
        <authorList>
            <consortium name="The Broad Institute Genomics Platform"/>
            <consortium name="The Broad Institute Genome Sequencing Center for Infectious Disease"/>
            <person name="Wu L."/>
            <person name="Ma J."/>
        </authorList>
    </citation>
    <scope>NUCLEOTIDE SEQUENCE [LARGE SCALE GENOMIC DNA]</scope>
    <source>
        <strain evidence="3">CCTCC AB 2017081</strain>
    </source>
</reference>
<comment type="caution">
    <text evidence="2">The sequence shown here is derived from an EMBL/GenBank/DDBJ whole genome shotgun (WGS) entry which is preliminary data.</text>
</comment>
<name>A0ABV7Z8X8_9DEIO</name>
<evidence type="ECO:0000259" key="1">
    <source>
        <dbReference type="Pfam" id="PF12728"/>
    </source>
</evidence>
<organism evidence="2 3">
    <name type="scientific">Deinococcus rufus</name>
    <dbReference type="NCBI Taxonomy" id="2136097"/>
    <lineage>
        <taxon>Bacteria</taxon>
        <taxon>Thermotogati</taxon>
        <taxon>Deinococcota</taxon>
        <taxon>Deinococci</taxon>
        <taxon>Deinococcales</taxon>
        <taxon>Deinococcaceae</taxon>
        <taxon>Deinococcus</taxon>
    </lineage>
</organism>
<evidence type="ECO:0000313" key="2">
    <source>
        <dbReference type="EMBL" id="MFC3833852.1"/>
    </source>
</evidence>
<dbReference type="SUPFAM" id="SSF46955">
    <property type="entry name" value="Putative DNA-binding domain"/>
    <property type="match status" value="1"/>
</dbReference>
<dbReference type="RefSeq" id="WP_322475008.1">
    <property type="nucleotide sequence ID" value="NZ_JBHRZG010000015.1"/>
</dbReference>
<gene>
    <name evidence="2" type="ORF">ACFOSB_13370</name>
</gene>
<keyword evidence="3" id="KW-1185">Reference proteome</keyword>